<organism evidence="2">
    <name type="scientific">Trepomonas sp. PC1</name>
    <dbReference type="NCBI Taxonomy" id="1076344"/>
    <lineage>
        <taxon>Eukaryota</taxon>
        <taxon>Metamonada</taxon>
        <taxon>Diplomonadida</taxon>
        <taxon>Hexamitidae</taxon>
        <taxon>Hexamitinae</taxon>
        <taxon>Trepomonas</taxon>
    </lineage>
</organism>
<proteinExistence type="predicted"/>
<dbReference type="EMBL" id="GDID01006826">
    <property type="protein sequence ID" value="JAP89780.1"/>
    <property type="molecule type" value="Transcribed_RNA"/>
</dbReference>
<dbReference type="AlphaFoldDB" id="A0A146JYI3"/>
<reference evidence="2" key="1">
    <citation type="submission" date="2015-07" db="EMBL/GenBank/DDBJ databases">
        <title>Adaptation to a free-living lifestyle via gene acquisitions in the diplomonad Trepomonas sp. PC1.</title>
        <authorList>
            <person name="Xu F."/>
            <person name="Jerlstrom-Hultqvist J."/>
            <person name="Kolisko M."/>
            <person name="Simpson A.G.B."/>
            <person name="Roger A.J."/>
            <person name="Svard S.G."/>
            <person name="Andersson J.O."/>
        </authorList>
    </citation>
    <scope>NUCLEOTIDE SEQUENCE</scope>
    <source>
        <strain evidence="2">PC1</strain>
    </source>
</reference>
<protein>
    <submittedName>
        <fullName evidence="2">Uncharacterized protein</fullName>
    </submittedName>
</protein>
<keyword evidence="1" id="KW-0472">Membrane</keyword>
<feature type="non-terminal residue" evidence="2">
    <location>
        <position position="1"/>
    </location>
</feature>
<sequence>EIATLNPNTPLSLDSEISEFFIVSYQIQLISCYTKSTIINIDDSCFAIPQEFYSIINISDKLVLKLSPKALYKNLMTLKIGFKLDAEIKIYDINTLTIKDEKLQKFLSYFRFSNFSILFIPTEFSQQVQLCFDISQFLQTQKFAFLGQQNNENMNDHIKWDLQYSCLYITRLLSQRIKIKYDDGTQHDTTQLIVQYSPNQTVKDQKLTGNYNKYYLAKCPDSRCHLVDDSGIIGKITELPELEQGYYAVVGMSDSEIGFSIIKFGTVVEYKIQFKWEFMVSLICVAAAVWIIWWVFEILMKKGRS</sequence>
<feature type="transmembrane region" description="Helical" evidence="1">
    <location>
        <begin position="278"/>
        <end position="296"/>
    </location>
</feature>
<evidence type="ECO:0000313" key="2">
    <source>
        <dbReference type="EMBL" id="JAP89780.1"/>
    </source>
</evidence>
<keyword evidence="1" id="KW-0812">Transmembrane</keyword>
<gene>
    <name evidence="2" type="ORF">TPC1_30725</name>
</gene>
<accession>A0A146JYI3</accession>
<name>A0A146JYI3_9EUKA</name>
<keyword evidence="1" id="KW-1133">Transmembrane helix</keyword>
<evidence type="ECO:0000256" key="1">
    <source>
        <dbReference type="SAM" id="Phobius"/>
    </source>
</evidence>